<proteinExistence type="predicted"/>
<evidence type="ECO:0000259" key="11">
    <source>
        <dbReference type="PROSITE" id="PS50109"/>
    </source>
</evidence>
<keyword evidence="3" id="KW-0597">Phosphoprotein</keyword>
<dbReference type="AlphaFoldDB" id="A0A5C7EHC0"/>
<dbReference type="EMBL" id="VPFL01000013">
    <property type="protein sequence ID" value="TXF11436.1"/>
    <property type="molecule type" value="Genomic_DNA"/>
</dbReference>
<keyword evidence="8" id="KW-0902">Two-component regulatory system</keyword>
<name>A0A5C7EHC0_9PROT</name>
<dbReference type="SMART" id="SM00388">
    <property type="entry name" value="HisKA"/>
    <property type="match status" value="1"/>
</dbReference>
<evidence type="ECO:0000313" key="13">
    <source>
        <dbReference type="Proteomes" id="UP000321201"/>
    </source>
</evidence>
<dbReference type="SMART" id="SM00387">
    <property type="entry name" value="HATPase_c"/>
    <property type="match status" value="1"/>
</dbReference>
<accession>A0A5C7EHC0</accession>
<dbReference type="Proteomes" id="UP000321201">
    <property type="component" value="Unassembled WGS sequence"/>
</dbReference>
<evidence type="ECO:0000313" key="12">
    <source>
        <dbReference type="EMBL" id="TXF11436.1"/>
    </source>
</evidence>
<keyword evidence="5" id="KW-0547">Nucleotide-binding</keyword>
<comment type="caution">
    <text evidence="12">The sequence shown here is derived from an EMBL/GenBank/DDBJ whole genome shotgun (WGS) entry which is preliminary data.</text>
</comment>
<dbReference type="InterPro" id="IPR003661">
    <property type="entry name" value="HisK_dim/P_dom"/>
</dbReference>
<dbReference type="PANTHER" id="PTHR43065:SF10">
    <property type="entry name" value="PEROXIDE STRESS-ACTIVATED HISTIDINE KINASE MAK3"/>
    <property type="match status" value="1"/>
</dbReference>
<keyword evidence="6" id="KW-0418">Kinase</keyword>
<dbReference type="SUPFAM" id="SSF55874">
    <property type="entry name" value="ATPase domain of HSP90 chaperone/DNA topoisomerase II/histidine kinase"/>
    <property type="match status" value="1"/>
</dbReference>
<dbReference type="PANTHER" id="PTHR43065">
    <property type="entry name" value="SENSOR HISTIDINE KINASE"/>
    <property type="match status" value="1"/>
</dbReference>
<organism evidence="12 13">
    <name type="scientific">Pelomicrobium methylotrophicum</name>
    <dbReference type="NCBI Taxonomy" id="2602750"/>
    <lineage>
        <taxon>Bacteria</taxon>
        <taxon>Pseudomonadati</taxon>
        <taxon>Pseudomonadota</taxon>
        <taxon>Hydrogenophilia</taxon>
        <taxon>Hydrogenophilia incertae sedis</taxon>
        <taxon>Pelomicrobium</taxon>
    </lineage>
</organism>
<comment type="catalytic activity">
    <reaction evidence="1">
        <text>ATP + protein L-histidine = ADP + protein N-phospho-L-histidine.</text>
        <dbReference type="EC" id="2.7.13.3"/>
    </reaction>
</comment>
<dbReference type="CDD" id="cd00075">
    <property type="entry name" value="HATPase"/>
    <property type="match status" value="1"/>
</dbReference>
<evidence type="ECO:0000256" key="5">
    <source>
        <dbReference type="ARBA" id="ARBA00022741"/>
    </source>
</evidence>
<feature type="domain" description="Histidine kinase" evidence="11">
    <location>
        <begin position="310"/>
        <end position="515"/>
    </location>
</feature>
<keyword evidence="4" id="KW-0808">Transferase</keyword>
<reference evidence="12 13" key="1">
    <citation type="submission" date="2019-08" db="EMBL/GenBank/DDBJ databases">
        <title>Pelomicrobium methylotrophicum gen. nov., sp. nov. a moderately thermophilic, facultatively anaerobic, lithoautotrophic and methylotrophic bacterium isolated from a terrestrial mud volcano.</title>
        <authorList>
            <person name="Slobodkina G.B."/>
            <person name="Merkel A.Y."/>
            <person name="Slobodkin A.I."/>
        </authorList>
    </citation>
    <scope>NUCLEOTIDE SEQUENCE [LARGE SCALE GENOMIC DNA]</scope>
    <source>
        <strain evidence="12 13">SM250</strain>
    </source>
</reference>
<dbReference type="InterPro" id="IPR005467">
    <property type="entry name" value="His_kinase_dom"/>
</dbReference>
<protein>
    <recommendedName>
        <fullName evidence="2">histidine kinase</fullName>
        <ecNumber evidence="2">2.7.13.3</ecNumber>
    </recommendedName>
</protein>
<feature type="transmembrane region" description="Helical" evidence="10">
    <location>
        <begin position="197"/>
        <end position="221"/>
    </location>
</feature>
<dbReference type="EC" id="2.7.13.3" evidence="2"/>
<feature type="region of interest" description="Disordered" evidence="9">
    <location>
        <begin position="517"/>
        <end position="536"/>
    </location>
</feature>
<dbReference type="PRINTS" id="PR00344">
    <property type="entry name" value="BCTRLSENSOR"/>
</dbReference>
<evidence type="ECO:0000256" key="9">
    <source>
        <dbReference type="SAM" id="MobiDB-lite"/>
    </source>
</evidence>
<dbReference type="InterPro" id="IPR036097">
    <property type="entry name" value="HisK_dim/P_sf"/>
</dbReference>
<feature type="transmembrane region" description="Helical" evidence="10">
    <location>
        <begin position="261"/>
        <end position="282"/>
    </location>
</feature>
<dbReference type="InParanoid" id="A0A5C7EHC0"/>
<feature type="compositionally biased region" description="Basic and acidic residues" evidence="9">
    <location>
        <begin position="527"/>
        <end position="536"/>
    </location>
</feature>
<evidence type="ECO:0000256" key="7">
    <source>
        <dbReference type="ARBA" id="ARBA00022840"/>
    </source>
</evidence>
<dbReference type="InterPro" id="IPR004358">
    <property type="entry name" value="Sig_transdc_His_kin-like_C"/>
</dbReference>
<dbReference type="OrthoDB" id="9785252at2"/>
<evidence type="ECO:0000256" key="1">
    <source>
        <dbReference type="ARBA" id="ARBA00000085"/>
    </source>
</evidence>
<keyword evidence="10" id="KW-1133">Transmembrane helix</keyword>
<evidence type="ECO:0000256" key="8">
    <source>
        <dbReference type="ARBA" id="ARBA00023012"/>
    </source>
</evidence>
<feature type="transmembrane region" description="Helical" evidence="10">
    <location>
        <begin position="105"/>
        <end position="125"/>
    </location>
</feature>
<evidence type="ECO:0000256" key="10">
    <source>
        <dbReference type="SAM" id="Phobius"/>
    </source>
</evidence>
<feature type="transmembrane region" description="Helical" evidence="10">
    <location>
        <begin position="73"/>
        <end position="93"/>
    </location>
</feature>
<dbReference type="Gene3D" id="3.30.565.10">
    <property type="entry name" value="Histidine kinase-like ATPase, C-terminal domain"/>
    <property type="match status" value="1"/>
</dbReference>
<feature type="transmembrane region" description="Helical" evidence="10">
    <location>
        <begin position="131"/>
        <end position="154"/>
    </location>
</feature>
<keyword evidence="10" id="KW-0812">Transmembrane</keyword>
<dbReference type="CDD" id="cd00082">
    <property type="entry name" value="HisKA"/>
    <property type="match status" value="1"/>
</dbReference>
<dbReference type="GO" id="GO:0000155">
    <property type="term" value="F:phosphorelay sensor kinase activity"/>
    <property type="evidence" value="ECO:0007669"/>
    <property type="project" value="InterPro"/>
</dbReference>
<keyword evidence="13" id="KW-1185">Reference proteome</keyword>
<dbReference type="SUPFAM" id="SSF47384">
    <property type="entry name" value="Homodimeric domain of signal transducing histidine kinase"/>
    <property type="match status" value="1"/>
</dbReference>
<dbReference type="PROSITE" id="PS50109">
    <property type="entry name" value="HIS_KIN"/>
    <property type="match status" value="1"/>
</dbReference>
<keyword evidence="10" id="KW-0472">Membrane</keyword>
<dbReference type="InterPro" id="IPR036890">
    <property type="entry name" value="HATPase_C_sf"/>
</dbReference>
<sequence>MGTREFPMPSGNARHGLSFLPQALVRPGDGRVGALLLPARYGIVLALVLLLPLLITLYLELFVFPGVRWHEHLAHSLVEGFCGLMSLIVFYVLHQESLLAGSTRLRVMSYGFLVMGTLDIFHAFAPPGTDLFVWLHCTAAFSGAFFLFLSLPAARVVWKPLSSARLGAWLVGGSAVLLGILSYRFEALLPAMKVNSVFTLSAAALNVGAGFFFLMAGLAFLRDFRRTGEIILFVLALAMLLFMESALLFPFSKLWDLQWWAWHWIKVAVFVGILFGLAYEFVESVKDLQASHAKIVESEKLASLGEMAAAVAHEIRNPLGTITNSLGLLRDSQLSPEEHRELLDILEREVNRLNHVVSDTLSFARSSPSRHQKVEAVPLVEEALQRAQALAPDLHIRRRFEAGLPLINADPYQLQRALWNVLDNALAAIEGDGALDVRLHRDGSWLVLCIQDSGPGIPDEIKSQIFKPFFSTKPGGTGLGLCIAQRIVNNHGGQIEITNRPGGGACVSIRLPCADTPPGSTGQWPSRHNELDSHRR</sequence>
<feature type="transmembrane region" description="Helical" evidence="10">
    <location>
        <begin position="166"/>
        <end position="185"/>
    </location>
</feature>
<feature type="transmembrane region" description="Helical" evidence="10">
    <location>
        <begin position="230"/>
        <end position="249"/>
    </location>
</feature>
<evidence type="ECO:0000256" key="2">
    <source>
        <dbReference type="ARBA" id="ARBA00012438"/>
    </source>
</evidence>
<evidence type="ECO:0000256" key="6">
    <source>
        <dbReference type="ARBA" id="ARBA00022777"/>
    </source>
</evidence>
<gene>
    <name evidence="12" type="ORF">FR698_10015</name>
</gene>
<keyword evidence="7" id="KW-0067">ATP-binding</keyword>
<feature type="transmembrane region" description="Helical" evidence="10">
    <location>
        <begin position="41"/>
        <end position="61"/>
    </location>
</feature>
<dbReference type="InterPro" id="IPR003594">
    <property type="entry name" value="HATPase_dom"/>
</dbReference>
<evidence type="ECO:0000256" key="3">
    <source>
        <dbReference type="ARBA" id="ARBA00022553"/>
    </source>
</evidence>
<dbReference type="Gene3D" id="1.10.287.130">
    <property type="match status" value="1"/>
</dbReference>
<dbReference type="GO" id="GO:0005524">
    <property type="term" value="F:ATP binding"/>
    <property type="evidence" value="ECO:0007669"/>
    <property type="project" value="UniProtKB-KW"/>
</dbReference>
<evidence type="ECO:0000256" key="4">
    <source>
        <dbReference type="ARBA" id="ARBA00022679"/>
    </source>
</evidence>
<dbReference type="Pfam" id="PF02518">
    <property type="entry name" value="HATPase_c"/>
    <property type="match status" value="1"/>
</dbReference>
<dbReference type="Pfam" id="PF00512">
    <property type="entry name" value="HisKA"/>
    <property type="match status" value="1"/>
</dbReference>